<keyword evidence="2" id="KW-1185">Reference proteome</keyword>
<proteinExistence type="predicted"/>
<name>E3SIJ5_9CAUD</name>
<dbReference type="KEGG" id="vg:10327440"/>
<dbReference type="OrthoDB" id="30208at10239"/>
<evidence type="ECO:0000313" key="2">
    <source>
        <dbReference type="Proteomes" id="UP000006523"/>
    </source>
</evidence>
<protein>
    <submittedName>
        <fullName evidence="1">Uncharacterized protein</fullName>
    </submittedName>
</protein>
<organism evidence="1 2">
    <name type="scientific">Synechococcus phage S-SM1</name>
    <dbReference type="NCBI Taxonomy" id="444859"/>
    <lineage>
        <taxon>Viruses</taxon>
        <taxon>Duplodnaviria</taxon>
        <taxon>Heunggongvirae</taxon>
        <taxon>Uroviricota</taxon>
        <taxon>Caudoviricetes</taxon>
        <taxon>Pantevenvirales</taxon>
        <taxon>Kyanoviridae</taxon>
        <taxon>Thetisvirus</taxon>
        <taxon>Thetisvirus ssm1</taxon>
    </lineage>
</organism>
<evidence type="ECO:0000313" key="1">
    <source>
        <dbReference type="EMBL" id="ADO97162.1"/>
    </source>
</evidence>
<dbReference type="Proteomes" id="UP000006523">
    <property type="component" value="Segment"/>
</dbReference>
<dbReference type="GeneID" id="10327440"/>
<reference evidence="1 2" key="1">
    <citation type="journal article" date="2010" name="Environ. Microbiol.">
        <title>Genomic analysis of oceanic cyanobacterial myoviruses compared with T4-like myoviruses from diverse hosts and environments.</title>
        <authorList>
            <person name="Sullivan M.B."/>
            <person name="Huang K.H."/>
            <person name="Ignacio-Espinoza J.C."/>
            <person name="Berlin A.M."/>
            <person name="Kelly L."/>
            <person name="Weigele P.R."/>
            <person name="DeFrancesco A.S."/>
            <person name="Kern S.E."/>
            <person name="Thompson L.R."/>
            <person name="Young S."/>
            <person name="Yandava C."/>
            <person name="Fu R."/>
            <person name="Krastins B."/>
            <person name="Chase M."/>
            <person name="Sarracino D."/>
            <person name="Osburne M.S."/>
            <person name="Henn M.R."/>
            <person name="Chisholm S.W."/>
        </authorList>
    </citation>
    <scope>NUCLEOTIDE SEQUENCE [LARGE SCALE GENOMIC DNA]</scope>
    <source>
        <strain evidence="1">6501-1</strain>
    </source>
</reference>
<sequence length="277" mass="30735">MALKNKGLAFEHAVMYAATSRINEPRTREQEKAFKEAAAKWPEIEKTIQDTATKIVLDLAPRSTTDKQKFYGSFKKMSGGTEPKTDILFVKGGKKYKCSMKWGDSFQLTSSGIDTSTQVLTKVLRKCAADIGKNNMTTTELGTLQLIIEQIANKFENRTGTVSAPEADRMMRDVEKAGGLNEQLQDILGSRRSPSGAAAYDAFKYELTKECMTGDLTFTDKDMVADHLLTEHGLKPIDDKAIREVMGKAGVRFSKKGRGTDKKTGVRKNAITIRYEV</sequence>
<accession>E3SIJ5</accession>
<dbReference type="EMBL" id="GU071094">
    <property type="protein sequence ID" value="ADO97162.1"/>
    <property type="molecule type" value="Genomic_DNA"/>
</dbReference>
<gene>
    <name evidence="1" type="ORF">SSM1_188</name>
</gene>
<dbReference type="RefSeq" id="YP_004323079.1">
    <property type="nucleotide sequence ID" value="NC_015282.1"/>
</dbReference>